<dbReference type="Gene3D" id="3.20.20.150">
    <property type="entry name" value="Divalent-metal-dependent TIM barrel enzymes"/>
    <property type="match status" value="1"/>
</dbReference>
<dbReference type="EMBL" id="CP002599">
    <property type="protein sequence ID" value="AEA60163.1"/>
    <property type="molecule type" value="Genomic_DNA"/>
</dbReference>
<comment type="similarity">
    <text evidence="2">Belongs to the hyi family.</text>
</comment>
<dbReference type="PANTHER" id="PTHR43489:SF6">
    <property type="entry name" value="HYDROXYPYRUVATE ISOMERASE-RELATED"/>
    <property type="match status" value="1"/>
</dbReference>
<dbReference type="InterPro" id="IPR036237">
    <property type="entry name" value="Xyl_isomerase-like_sf"/>
</dbReference>
<feature type="active site" description="Proton donor/acceptor" evidence="3">
    <location>
        <position position="237"/>
    </location>
</feature>
<gene>
    <name evidence="5" type="ordered locus">bgla_1g15030</name>
</gene>
<dbReference type="PANTHER" id="PTHR43489">
    <property type="entry name" value="ISOMERASE"/>
    <property type="match status" value="1"/>
</dbReference>
<dbReference type="HOGENOM" id="CLU_050006_1_2_4"/>
<keyword evidence="5" id="KW-0670">Pyruvate</keyword>
<evidence type="ECO:0000256" key="2">
    <source>
        <dbReference type="PIRNR" id="PIRNR006241"/>
    </source>
</evidence>
<dbReference type="STRING" id="999541.bgla_1g15030"/>
<dbReference type="GO" id="GO:0008903">
    <property type="term" value="F:hydroxypyruvate isomerase activity"/>
    <property type="evidence" value="ECO:0007669"/>
    <property type="project" value="TreeGrafter"/>
</dbReference>
<evidence type="ECO:0000256" key="3">
    <source>
        <dbReference type="PIRSR" id="PIRSR006241-50"/>
    </source>
</evidence>
<sequence>MLKFSANIGLLFTEFPFEERFAAAKDAGFKAVEFPFPEGMRPSEVAGLLETAGLEQSLANMPYQPDDLGIAAAPGRETEFLERLEVAFSYAQATGCRTLHVLAGKRPAGTAQADCDETLTQNLEVAALLASTRKVTLVLEAINRRAVPDFSLSSIHHAARIVRDVAKPNVRLLLDLYHAGAVGEDMNGVLATYGADAGYVQIAGFANRNEPDDGAADYVELLARLSQVGYSGYVGCEYRPARGTTEGLAWLARHVG</sequence>
<dbReference type="AlphaFoldDB" id="F2LCB1"/>
<dbReference type="eggNOG" id="COG3622">
    <property type="taxonomic scope" value="Bacteria"/>
</dbReference>
<dbReference type="InterPro" id="IPR050417">
    <property type="entry name" value="Sugar_Epim/Isomerase"/>
</dbReference>
<evidence type="ECO:0000313" key="5">
    <source>
        <dbReference type="EMBL" id="AEA60163.1"/>
    </source>
</evidence>
<dbReference type="SUPFAM" id="SSF51658">
    <property type="entry name" value="Xylose isomerase-like"/>
    <property type="match status" value="1"/>
</dbReference>
<evidence type="ECO:0000256" key="1">
    <source>
        <dbReference type="ARBA" id="ARBA00023235"/>
    </source>
</evidence>
<keyword evidence="1 2" id="KW-0413">Isomerase</keyword>
<reference evidence="5 6" key="1">
    <citation type="journal article" date="2011" name="J. Bacteriol.">
        <title>Complete genome sequence of Burkholderia gladioli BSR3.</title>
        <authorList>
            <person name="Seo Y.S."/>
            <person name="Lim J."/>
            <person name="Choi B.S."/>
            <person name="Kim H."/>
            <person name="Goo E."/>
            <person name="Lee B."/>
            <person name="Lim J.S."/>
            <person name="Choi I.Y."/>
            <person name="Moon J.S."/>
            <person name="Kim J."/>
            <person name="Hwang I."/>
        </authorList>
    </citation>
    <scope>NUCLEOTIDE SEQUENCE [LARGE SCALE GENOMIC DNA]</scope>
    <source>
        <strain evidence="5 6">BSR3</strain>
    </source>
</reference>
<evidence type="ECO:0000259" key="4">
    <source>
        <dbReference type="Pfam" id="PF01261"/>
    </source>
</evidence>
<protein>
    <submittedName>
        <fullName evidence="5">Hydroxypyruvate isomerase</fullName>
    </submittedName>
</protein>
<proteinExistence type="inferred from homology"/>
<dbReference type="RefSeq" id="WP_013697503.1">
    <property type="nucleotide sequence ID" value="NC_015381.1"/>
</dbReference>
<dbReference type="GO" id="GO:0046487">
    <property type="term" value="P:glyoxylate metabolic process"/>
    <property type="evidence" value="ECO:0007669"/>
    <property type="project" value="TreeGrafter"/>
</dbReference>
<dbReference type="Pfam" id="PF01261">
    <property type="entry name" value="AP_endonuc_2"/>
    <property type="match status" value="1"/>
</dbReference>
<name>F2LCB1_BURGS</name>
<feature type="domain" description="Xylose isomerase-like TIM barrel" evidence="4">
    <location>
        <begin position="21"/>
        <end position="253"/>
    </location>
</feature>
<dbReference type="InterPro" id="IPR013022">
    <property type="entry name" value="Xyl_isomerase-like_TIM-brl"/>
</dbReference>
<evidence type="ECO:0000313" key="6">
    <source>
        <dbReference type="Proteomes" id="UP000008316"/>
    </source>
</evidence>
<keyword evidence="6" id="KW-1185">Reference proteome</keyword>
<dbReference type="InterPro" id="IPR026040">
    <property type="entry name" value="HyI-like"/>
</dbReference>
<organism evidence="5 6">
    <name type="scientific">Burkholderia gladioli (strain BSR3)</name>
    <dbReference type="NCBI Taxonomy" id="999541"/>
    <lineage>
        <taxon>Bacteria</taxon>
        <taxon>Pseudomonadati</taxon>
        <taxon>Pseudomonadota</taxon>
        <taxon>Betaproteobacteria</taxon>
        <taxon>Burkholderiales</taxon>
        <taxon>Burkholderiaceae</taxon>
        <taxon>Burkholderia</taxon>
    </lineage>
</organism>
<accession>F2LCB1</accession>
<dbReference type="Proteomes" id="UP000008316">
    <property type="component" value="Chromosome 1"/>
</dbReference>
<dbReference type="PIRSF" id="PIRSF006241">
    <property type="entry name" value="HyI"/>
    <property type="match status" value="1"/>
</dbReference>
<feature type="active site" description="Proton donor/acceptor" evidence="3">
    <location>
        <position position="140"/>
    </location>
</feature>
<dbReference type="KEGG" id="bgd:bgla_1g15030"/>